<dbReference type="InterPro" id="IPR045175">
    <property type="entry name" value="M28_fam"/>
</dbReference>
<comment type="caution">
    <text evidence="3">The sequence shown here is derived from an EMBL/GenBank/DDBJ whole genome shotgun (WGS) entry which is preliminary data.</text>
</comment>
<dbReference type="EMBL" id="LACI01001311">
    <property type="protein sequence ID" value="KJU84752.1"/>
    <property type="molecule type" value="Genomic_DNA"/>
</dbReference>
<evidence type="ECO:0000256" key="1">
    <source>
        <dbReference type="SAM" id="Phobius"/>
    </source>
</evidence>
<feature type="transmembrane region" description="Helical" evidence="1">
    <location>
        <begin position="15"/>
        <end position="33"/>
    </location>
</feature>
<dbReference type="PANTHER" id="PTHR12147">
    <property type="entry name" value="METALLOPEPTIDASE M28 FAMILY MEMBER"/>
    <property type="match status" value="1"/>
</dbReference>
<evidence type="ECO:0000313" key="4">
    <source>
        <dbReference type="Proteomes" id="UP000033423"/>
    </source>
</evidence>
<dbReference type="Gene3D" id="3.40.630.10">
    <property type="entry name" value="Zn peptidases"/>
    <property type="match status" value="1"/>
</dbReference>
<keyword evidence="4" id="KW-1185">Reference proteome</keyword>
<dbReference type="Pfam" id="PF04389">
    <property type="entry name" value="Peptidase_M28"/>
    <property type="match status" value="1"/>
</dbReference>
<dbReference type="PANTHER" id="PTHR12147:SF26">
    <property type="entry name" value="PEPTIDASE M28 DOMAIN-CONTAINING PROTEIN"/>
    <property type="match status" value="1"/>
</dbReference>
<proteinExistence type="predicted"/>
<dbReference type="GO" id="GO:0006508">
    <property type="term" value="P:proteolysis"/>
    <property type="evidence" value="ECO:0007669"/>
    <property type="project" value="InterPro"/>
</dbReference>
<dbReference type="Proteomes" id="UP000033423">
    <property type="component" value="Unassembled WGS sequence"/>
</dbReference>
<reference evidence="3 4" key="1">
    <citation type="submission" date="2015-02" db="EMBL/GenBank/DDBJ databases">
        <title>Single-cell genomics of uncultivated deep-branching MTB reveals a conserved set of magnetosome genes.</title>
        <authorList>
            <person name="Kolinko S."/>
            <person name="Richter M."/>
            <person name="Glockner F.O."/>
            <person name="Brachmann A."/>
            <person name="Schuler D."/>
        </authorList>
    </citation>
    <scope>NUCLEOTIDE SEQUENCE [LARGE SCALE GENOMIC DNA]</scope>
    <source>
        <strain evidence="3">TM-1</strain>
    </source>
</reference>
<name>A0A0F3GSD9_9BACT</name>
<dbReference type="AlphaFoldDB" id="A0A0F3GSD9"/>
<keyword evidence="1" id="KW-0472">Membrane</keyword>
<accession>A0A0F3GSD9</accession>
<feature type="domain" description="Peptidase M28" evidence="2">
    <location>
        <begin position="127"/>
        <end position="331"/>
    </location>
</feature>
<evidence type="ECO:0000313" key="3">
    <source>
        <dbReference type="EMBL" id="KJU84752.1"/>
    </source>
</evidence>
<dbReference type="SUPFAM" id="SSF53187">
    <property type="entry name" value="Zn-dependent exopeptidases"/>
    <property type="match status" value="1"/>
</dbReference>
<evidence type="ECO:0000259" key="2">
    <source>
        <dbReference type="Pfam" id="PF04389"/>
    </source>
</evidence>
<keyword evidence="1" id="KW-0812">Transmembrane</keyword>
<dbReference type="InterPro" id="IPR007484">
    <property type="entry name" value="Peptidase_M28"/>
</dbReference>
<sequence>MDILPSNKGVLYSAIKRWGAFFIVVSLVLVYMVKMPGKSYHGGFEPPTAQEQALSRHLRAHVDVLAGDIGERNLSHYKKLQAAAAYIKQAAAGLGLKVTLQGYLSDGKSVENIEIELKATPNSGNKTGAEEIIVIGAHYDSALFANGANDNASGVAAVLEIARMMADKRPTKTIRFVFFVNHEMPYFQTDNMGSLVYAKRAKKQGDNIIAMFSLETIGFYTDKADSQKYPFPFSLFYPSTGNFIAFVSNFSYSTLLRKSIREFRKHTRFPSEGVIAPGKVQGIDWSDHWAFWQAGYRAIMITDTAIFRYEHYHLPTDTPDKIDYERLSKVVLGIYRMISGLAGL</sequence>
<gene>
    <name evidence="3" type="ORF">MBAV_003055</name>
</gene>
<protein>
    <submittedName>
        <fullName evidence="3">Peptidase M28 family peptidase</fullName>
    </submittedName>
</protein>
<organism evidence="3 4">
    <name type="scientific">Candidatus Magnetobacterium bavaricum</name>
    <dbReference type="NCBI Taxonomy" id="29290"/>
    <lineage>
        <taxon>Bacteria</taxon>
        <taxon>Pseudomonadati</taxon>
        <taxon>Nitrospirota</taxon>
        <taxon>Thermodesulfovibrionia</taxon>
        <taxon>Thermodesulfovibrionales</taxon>
        <taxon>Candidatus Magnetobacteriaceae</taxon>
        <taxon>Candidatus Magnetobacterium</taxon>
    </lineage>
</organism>
<dbReference type="GO" id="GO:0008235">
    <property type="term" value="F:metalloexopeptidase activity"/>
    <property type="evidence" value="ECO:0007669"/>
    <property type="project" value="InterPro"/>
</dbReference>
<keyword evidence="1" id="KW-1133">Transmembrane helix</keyword>